<reference evidence="3 4" key="2">
    <citation type="submission" date="2009-02" db="EMBL/GenBank/DDBJ databases">
        <title>Draft genome sequence of Clostridium methylpentosum (DSM 5476).</title>
        <authorList>
            <person name="Sudarsanam P."/>
            <person name="Ley R."/>
            <person name="Guruge J."/>
            <person name="Turnbaugh P.J."/>
            <person name="Mahowald M."/>
            <person name="Liep D."/>
            <person name="Gordon J."/>
        </authorList>
    </citation>
    <scope>NUCLEOTIDE SEQUENCE [LARGE SCALE GENOMIC DNA]</scope>
    <source>
        <strain evidence="3 4">DSM 5476</strain>
    </source>
</reference>
<keyword evidence="4" id="KW-1185">Reference proteome</keyword>
<keyword evidence="1" id="KW-0472">Membrane</keyword>
<evidence type="ECO:0000313" key="3">
    <source>
        <dbReference type="EMBL" id="EEG30616.1"/>
    </source>
</evidence>
<protein>
    <recommendedName>
        <fullName evidence="2">DUF4097 domain-containing protein</fullName>
    </recommendedName>
</protein>
<comment type="caution">
    <text evidence="3">The sequence shown here is derived from an EMBL/GenBank/DDBJ whole genome shotgun (WGS) entry which is preliminary data.</text>
</comment>
<evidence type="ECO:0000259" key="2">
    <source>
        <dbReference type="Pfam" id="PF13349"/>
    </source>
</evidence>
<organism evidence="3 4">
    <name type="scientific">[Clostridium] methylpentosum DSM 5476</name>
    <dbReference type="NCBI Taxonomy" id="537013"/>
    <lineage>
        <taxon>Bacteria</taxon>
        <taxon>Bacillati</taxon>
        <taxon>Bacillota</taxon>
        <taxon>Clostridia</taxon>
        <taxon>Eubacteriales</taxon>
        <taxon>Oscillospiraceae</taxon>
        <taxon>Oscillospiraceae incertae sedis</taxon>
    </lineage>
</organism>
<dbReference type="InterPro" id="IPR025164">
    <property type="entry name" value="Toastrack_DUF4097"/>
</dbReference>
<dbReference type="AlphaFoldDB" id="C0ECW4"/>
<feature type="transmembrane region" description="Helical" evidence="1">
    <location>
        <begin position="6"/>
        <end position="29"/>
    </location>
</feature>
<dbReference type="Gene3D" id="2.160.20.120">
    <property type="match status" value="1"/>
</dbReference>
<dbReference type="HOGENOM" id="CLU_857134_0_0_9"/>
<evidence type="ECO:0000256" key="1">
    <source>
        <dbReference type="SAM" id="Phobius"/>
    </source>
</evidence>
<gene>
    <name evidence="3" type="ORF">CLOSTMETH_01685</name>
</gene>
<proteinExistence type="predicted"/>
<reference evidence="3 4" key="1">
    <citation type="submission" date="2009-01" db="EMBL/GenBank/DDBJ databases">
        <authorList>
            <person name="Fulton L."/>
            <person name="Clifton S."/>
            <person name="Fulton B."/>
            <person name="Xu J."/>
            <person name="Minx P."/>
            <person name="Pepin K.H."/>
            <person name="Johnson M."/>
            <person name="Bhonagiri V."/>
            <person name="Nash W.E."/>
            <person name="Mardis E.R."/>
            <person name="Wilson R.K."/>
        </authorList>
    </citation>
    <scope>NUCLEOTIDE SEQUENCE [LARGE SCALE GENOMIC DNA]</scope>
    <source>
        <strain evidence="3 4">DSM 5476</strain>
    </source>
</reference>
<keyword evidence="1" id="KW-1133">Transmembrane helix</keyword>
<dbReference type="Pfam" id="PF13349">
    <property type="entry name" value="DUF4097"/>
    <property type="match status" value="1"/>
</dbReference>
<keyword evidence="1" id="KW-0812">Transmembrane</keyword>
<dbReference type="STRING" id="537013.CLOSTMETH_01685"/>
<sequence>MKKNNIIVQIVLYSILALVLISLLGGLLSGHRFRSFGLKWFGDDISINSFEHRSSSYVSDQMTGSQDISADQLAQLTKISIEMPSQHITIVDSTDGQMHIKQYGKSAKSSFTTYTENGVLTIKGDPSSRHRVLDFFGSSYARQAIEIALPDSYTGDLSIDTSAGETYFEKPMKLKNISLNSSAGEFASNYPIECETIQANLSAGSIDFYQLTASDYNITATTGDIEVERLYGGGKMGITMGEIDVNIYGITGKASFDGTLGDINLEVQPGVEFSFTGNRTVGDLEVNFPCQYNDTSVTGQVGSSAENQLSASITAGNLSVEIDD</sequence>
<dbReference type="Proteomes" id="UP000003340">
    <property type="component" value="Unassembled WGS sequence"/>
</dbReference>
<name>C0ECW4_9FIRM</name>
<dbReference type="eggNOG" id="COG3595">
    <property type="taxonomic scope" value="Bacteria"/>
</dbReference>
<accession>C0ECW4</accession>
<evidence type="ECO:0000313" key="4">
    <source>
        <dbReference type="Proteomes" id="UP000003340"/>
    </source>
</evidence>
<feature type="domain" description="DUF4097" evidence="2">
    <location>
        <begin position="77"/>
        <end position="320"/>
    </location>
</feature>
<dbReference type="EMBL" id="ACEC01000058">
    <property type="protein sequence ID" value="EEG30616.1"/>
    <property type="molecule type" value="Genomic_DNA"/>
</dbReference>